<evidence type="ECO:0000256" key="4">
    <source>
        <dbReference type="ARBA" id="ARBA00022692"/>
    </source>
</evidence>
<evidence type="ECO:0000259" key="8">
    <source>
        <dbReference type="PROSITE" id="PS50928"/>
    </source>
</evidence>
<keyword evidence="4 7" id="KW-0812">Transmembrane</keyword>
<evidence type="ECO:0000256" key="3">
    <source>
        <dbReference type="ARBA" id="ARBA00022475"/>
    </source>
</evidence>
<dbReference type="PANTHER" id="PTHR43744:SF9">
    <property type="entry name" value="POLYGALACTURONAN_RHAMNOGALACTURONAN TRANSPORT SYSTEM PERMEASE PROTEIN YTCP"/>
    <property type="match status" value="1"/>
</dbReference>
<keyword evidence="5 7" id="KW-1133">Transmembrane helix</keyword>
<comment type="caution">
    <text evidence="9">The sequence shown here is derived from an EMBL/GenBank/DDBJ whole genome shotgun (WGS) entry which is preliminary data.</text>
</comment>
<accession>A0ABS6FU76</accession>
<reference evidence="9 10" key="1">
    <citation type="submission" date="2021-06" db="EMBL/GenBank/DDBJ databases">
        <authorList>
            <person name="Sun Q."/>
            <person name="Li D."/>
        </authorList>
    </citation>
    <scope>NUCLEOTIDE SEQUENCE [LARGE SCALE GENOMIC DNA]</scope>
    <source>
        <strain evidence="9 10">MSJ-6</strain>
    </source>
</reference>
<proteinExistence type="inferred from homology"/>
<dbReference type="InterPro" id="IPR000515">
    <property type="entry name" value="MetI-like"/>
</dbReference>
<evidence type="ECO:0000256" key="2">
    <source>
        <dbReference type="ARBA" id="ARBA00022448"/>
    </source>
</evidence>
<keyword evidence="10" id="KW-1185">Reference proteome</keyword>
<dbReference type="CDD" id="cd06261">
    <property type="entry name" value="TM_PBP2"/>
    <property type="match status" value="1"/>
</dbReference>
<organism evidence="9 10">
    <name type="scientific">Paenibacillus brevis</name>
    <dbReference type="NCBI Taxonomy" id="2841508"/>
    <lineage>
        <taxon>Bacteria</taxon>
        <taxon>Bacillati</taxon>
        <taxon>Bacillota</taxon>
        <taxon>Bacilli</taxon>
        <taxon>Bacillales</taxon>
        <taxon>Paenibacillaceae</taxon>
        <taxon>Paenibacillus</taxon>
    </lineage>
</organism>
<dbReference type="Proteomes" id="UP000743001">
    <property type="component" value="Unassembled WGS sequence"/>
</dbReference>
<comment type="similarity">
    <text evidence="7">Belongs to the binding-protein-dependent transport system permease family.</text>
</comment>
<evidence type="ECO:0000256" key="1">
    <source>
        <dbReference type="ARBA" id="ARBA00004651"/>
    </source>
</evidence>
<evidence type="ECO:0000256" key="6">
    <source>
        <dbReference type="ARBA" id="ARBA00023136"/>
    </source>
</evidence>
<feature type="transmembrane region" description="Helical" evidence="7">
    <location>
        <begin position="197"/>
        <end position="221"/>
    </location>
</feature>
<feature type="transmembrane region" description="Helical" evidence="7">
    <location>
        <begin position="94"/>
        <end position="113"/>
    </location>
</feature>
<evidence type="ECO:0000256" key="5">
    <source>
        <dbReference type="ARBA" id="ARBA00022989"/>
    </source>
</evidence>
<comment type="subcellular location">
    <subcellularLocation>
        <location evidence="1 7">Cell membrane</location>
        <topology evidence="1 7">Multi-pass membrane protein</topology>
    </subcellularLocation>
</comment>
<feature type="transmembrane region" description="Helical" evidence="7">
    <location>
        <begin position="274"/>
        <end position="293"/>
    </location>
</feature>
<evidence type="ECO:0000313" key="10">
    <source>
        <dbReference type="Proteomes" id="UP000743001"/>
    </source>
</evidence>
<dbReference type="PANTHER" id="PTHR43744">
    <property type="entry name" value="ABC TRANSPORTER PERMEASE PROTEIN MG189-RELATED-RELATED"/>
    <property type="match status" value="1"/>
</dbReference>
<name>A0ABS6FU76_9BACL</name>
<feature type="transmembrane region" description="Helical" evidence="7">
    <location>
        <begin position="29"/>
        <end position="54"/>
    </location>
</feature>
<sequence>MVREETGMSKEVIADDRAVLPADERWFDILVYTIAIVIMLVVSYPLLFVVSASFSAPAKVLAGEVWLWPKGITLEAYSNVLHNDKIWRGYGNSILYTFVGTLINLGMTLLAAYPLSRPDLPLRKGLMLIVTLTMFFSGGLIPTYLLVKDLGMVDTMWALIIPGAISTYNLIVMRTYFQSSIPWELQEAAHIDGSSNWRLLLSIILPLSKPILAVMVLFYAVGHWNSFFNALIYIRREELYPLQLVLREILLISQSDAVDSSVGLEDKILLAESIKYVVIIVSSLPVLLMYPFVQRHFVKGVMIGSIKG</sequence>
<feature type="domain" description="ABC transmembrane type-1" evidence="8">
    <location>
        <begin position="90"/>
        <end position="289"/>
    </location>
</feature>
<keyword evidence="6 7" id="KW-0472">Membrane</keyword>
<evidence type="ECO:0000313" key="9">
    <source>
        <dbReference type="EMBL" id="MBU5673563.1"/>
    </source>
</evidence>
<feature type="transmembrane region" description="Helical" evidence="7">
    <location>
        <begin position="125"/>
        <end position="145"/>
    </location>
</feature>
<keyword evidence="2 7" id="KW-0813">Transport</keyword>
<keyword evidence="3" id="KW-1003">Cell membrane</keyword>
<dbReference type="Pfam" id="PF00528">
    <property type="entry name" value="BPD_transp_1"/>
    <property type="match status" value="1"/>
</dbReference>
<protein>
    <submittedName>
        <fullName evidence="9">Carbohydrate ABC transporter permease</fullName>
    </submittedName>
</protein>
<dbReference type="PROSITE" id="PS50928">
    <property type="entry name" value="ABC_TM1"/>
    <property type="match status" value="1"/>
</dbReference>
<evidence type="ECO:0000256" key="7">
    <source>
        <dbReference type="RuleBase" id="RU363032"/>
    </source>
</evidence>
<dbReference type="EMBL" id="JAHLQJ010000015">
    <property type="protein sequence ID" value="MBU5673563.1"/>
    <property type="molecule type" value="Genomic_DNA"/>
</dbReference>
<gene>
    <name evidence="9" type="ORF">KQJ23_17160</name>
</gene>